<sequence>MSGAVQTSAPTRATSGGLLEGLGIPEAEQNAYLRVLASARCTEAGLAVELGITADRAERLLTALAHRGLVTRHDGVPVRWSAAAPDVAVEALLLRREEELLRTRGRVGELMRAYRQAQQPQTADLMEVVTGQAAIAERWRQMQDGARRHLMLFDKPPHISPTDTELERSLLARSVRIRAVYEAGSVSAPGRLAEIREVVAAGEEARLLPQLPCKLAIVDDRWAMLPVATGSELQAAVLVRASSLLDALTGMFEAYWHRAVGVPDAGGPTLGAGSRRGELLTLLSAGFTDDSIARQLGVSPRTVQRWVHEVMEDLGARTRFQAGIQAARAGLL</sequence>
<dbReference type="InterPro" id="IPR051797">
    <property type="entry name" value="TrmB-like"/>
</dbReference>
<dbReference type="PANTHER" id="PTHR34293:SF1">
    <property type="entry name" value="HTH-TYPE TRANSCRIPTIONAL REGULATOR TRMBL2"/>
    <property type="match status" value="1"/>
</dbReference>
<dbReference type="GO" id="GO:0003677">
    <property type="term" value="F:DNA binding"/>
    <property type="evidence" value="ECO:0007669"/>
    <property type="project" value="InterPro"/>
</dbReference>
<protein>
    <submittedName>
        <fullName evidence="2">Transcriptional regulator</fullName>
    </submittedName>
</protein>
<dbReference type="InterPro" id="IPR002831">
    <property type="entry name" value="Tscrpt_reg_TrmB_N"/>
</dbReference>
<proteinExistence type="predicted"/>
<evidence type="ECO:0000313" key="3">
    <source>
        <dbReference type="Proteomes" id="UP000053127"/>
    </source>
</evidence>
<feature type="domain" description="HTH luxR-type" evidence="1">
    <location>
        <begin position="278"/>
        <end position="326"/>
    </location>
</feature>
<dbReference type="STRING" id="67386.AQI95_42015"/>
<dbReference type="PANTHER" id="PTHR34293">
    <property type="entry name" value="HTH-TYPE TRANSCRIPTIONAL REGULATOR TRMBL2"/>
    <property type="match status" value="1"/>
</dbReference>
<dbReference type="SMART" id="SM00421">
    <property type="entry name" value="HTH_LUXR"/>
    <property type="match status" value="1"/>
</dbReference>
<dbReference type="Proteomes" id="UP000053127">
    <property type="component" value="Unassembled WGS sequence"/>
</dbReference>
<accession>A0A117PXJ1</accession>
<dbReference type="InterPro" id="IPR036388">
    <property type="entry name" value="WH-like_DNA-bd_sf"/>
</dbReference>
<dbReference type="SUPFAM" id="SSF46894">
    <property type="entry name" value="C-terminal effector domain of the bipartite response regulators"/>
    <property type="match status" value="1"/>
</dbReference>
<dbReference type="CDD" id="cd06170">
    <property type="entry name" value="LuxR_C_like"/>
    <property type="match status" value="1"/>
</dbReference>
<dbReference type="Gene3D" id="1.10.10.10">
    <property type="entry name" value="Winged helix-like DNA-binding domain superfamily/Winged helix DNA-binding domain"/>
    <property type="match status" value="2"/>
</dbReference>
<dbReference type="SUPFAM" id="SSF46785">
    <property type="entry name" value="Winged helix' DNA-binding domain"/>
    <property type="match status" value="1"/>
</dbReference>
<dbReference type="Pfam" id="PF13384">
    <property type="entry name" value="HTH_23"/>
    <property type="match status" value="1"/>
</dbReference>
<dbReference type="EMBL" id="LMWN01000085">
    <property type="protein sequence ID" value="KUM97193.1"/>
    <property type="molecule type" value="Genomic_DNA"/>
</dbReference>
<reference evidence="2 3" key="1">
    <citation type="submission" date="2015-10" db="EMBL/GenBank/DDBJ databases">
        <title>Draft genome sequence of Streptomyces yokosukanensis DSM 40224, type strain for the species Streptomyces yokosukanensis.</title>
        <authorList>
            <person name="Ruckert C."/>
            <person name="Winkler A."/>
            <person name="Kalinowski J."/>
            <person name="Kampfer P."/>
            <person name="Glaeser S."/>
        </authorList>
    </citation>
    <scope>NUCLEOTIDE SEQUENCE [LARGE SCALE GENOMIC DNA]</scope>
    <source>
        <strain evidence="2 3">DSM 40224</strain>
    </source>
</reference>
<dbReference type="Pfam" id="PF01978">
    <property type="entry name" value="TrmB"/>
    <property type="match status" value="1"/>
</dbReference>
<dbReference type="InterPro" id="IPR016032">
    <property type="entry name" value="Sig_transdc_resp-reg_C-effctor"/>
</dbReference>
<keyword evidence="3" id="KW-1185">Reference proteome</keyword>
<organism evidence="2 3">
    <name type="scientific">Streptomyces yokosukanensis</name>
    <dbReference type="NCBI Taxonomy" id="67386"/>
    <lineage>
        <taxon>Bacteria</taxon>
        <taxon>Bacillati</taxon>
        <taxon>Actinomycetota</taxon>
        <taxon>Actinomycetes</taxon>
        <taxon>Kitasatosporales</taxon>
        <taxon>Streptomycetaceae</taxon>
        <taxon>Streptomyces</taxon>
    </lineage>
</organism>
<dbReference type="InterPro" id="IPR036390">
    <property type="entry name" value="WH_DNA-bd_sf"/>
</dbReference>
<comment type="caution">
    <text evidence="2">The sequence shown here is derived from an EMBL/GenBank/DDBJ whole genome shotgun (WGS) entry which is preliminary data.</text>
</comment>
<name>A0A117PXJ1_9ACTN</name>
<evidence type="ECO:0000313" key="2">
    <source>
        <dbReference type="EMBL" id="KUM97193.1"/>
    </source>
</evidence>
<evidence type="ECO:0000259" key="1">
    <source>
        <dbReference type="SMART" id="SM00421"/>
    </source>
</evidence>
<dbReference type="InterPro" id="IPR000792">
    <property type="entry name" value="Tscrpt_reg_LuxR_C"/>
</dbReference>
<dbReference type="GO" id="GO:0006355">
    <property type="term" value="P:regulation of DNA-templated transcription"/>
    <property type="evidence" value="ECO:0007669"/>
    <property type="project" value="InterPro"/>
</dbReference>
<gene>
    <name evidence="2" type="ORF">AQI95_42015</name>
</gene>
<dbReference type="AlphaFoldDB" id="A0A117PXJ1"/>